<feature type="transmembrane region" description="Helical" evidence="10">
    <location>
        <begin position="259"/>
        <end position="278"/>
    </location>
</feature>
<evidence type="ECO:0000256" key="8">
    <source>
        <dbReference type="ARBA" id="ARBA00023136"/>
    </source>
</evidence>
<dbReference type="AlphaFoldDB" id="A0A4P6WY62"/>
<keyword evidence="6 10" id="KW-1133">Transmembrane helix</keyword>
<dbReference type="PANTHER" id="PTHR34820:SF4">
    <property type="entry name" value="INNER MEMBRANE PROTEIN YEBZ"/>
    <property type="match status" value="1"/>
</dbReference>
<evidence type="ECO:0000256" key="1">
    <source>
        <dbReference type="ARBA" id="ARBA00004651"/>
    </source>
</evidence>
<keyword evidence="8 10" id="KW-0472">Membrane</keyword>
<evidence type="ECO:0000259" key="11">
    <source>
        <dbReference type="PROSITE" id="PS51007"/>
    </source>
</evidence>
<feature type="transmembrane region" description="Helical" evidence="10">
    <location>
        <begin position="44"/>
        <end position="66"/>
    </location>
</feature>
<proteinExistence type="predicted"/>
<feature type="transmembrane region" description="Helical" evidence="10">
    <location>
        <begin position="95"/>
        <end position="113"/>
    </location>
</feature>
<keyword evidence="7 9" id="KW-0408">Iron</keyword>
<dbReference type="InterPro" id="IPR009056">
    <property type="entry name" value="Cyt_c-like_dom"/>
</dbReference>
<feature type="transmembrane region" description="Helical" evidence="10">
    <location>
        <begin position="353"/>
        <end position="372"/>
    </location>
</feature>
<dbReference type="PANTHER" id="PTHR34820">
    <property type="entry name" value="INNER MEMBRANE PROTEIN YEBZ"/>
    <property type="match status" value="1"/>
</dbReference>
<keyword evidence="13" id="KW-1185">Reference proteome</keyword>
<keyword evidence="3 9" id="KW-0349">Heme</keyword>
<gene>
    <name evidence="12" type="primary">yebZ</name>
    <name evidence="12" type="ORF">HPF_13125</name>
</gene>
<dbReference type="GO" id="GO:0006825">
    <property type="term" value="P:copper ion transport"/>
    <property type="evidence" value="ECO:0007669"/>
    <property type="project" value="InterPro"/>
</dbReference>
<evidence type="ECO:0000256" key="2">
    <source>
        <dbReference type="ARBA" id="ARBA00022475"/>
    </source>
</evidence>
<evidence type="ECO:0000256" key="4">
    <source>
        <dbReference type="ARBA" id="ARBA00022692"/>
    </source>
</evidence>
<keyword evidence="2" id="KW-1003">Cell membrane</keyword>
<dbReference type="GO" id="GO:0009055">
    <property type="term" value="F:electron transfer activity"/>
    <property type="evidence" value="ECO:0007669"/>
    <property type="project" value="InterPro"/>
</dbReference>
<dbReference type="InterPro" id="IPR008457">
    <property type="entry name" value="Cu-R_CopD_dom"/>
</dbReference>
<feature type="transmembrane region" description="Helical" evidence="10">
    <location>
        <begin position="161"/>
        <end position="182"/>
    </location>
</feature>
<reference evidence="12 13" key="1">
    <citation type="submission" date="2019-03" db="EMBL/GenBank/DDBJ databases">
        <authorList>
            <person name="Sebastian G."/>
            <person name="Baumann P."/>
            <person name="Ruckert C."/>
            <person name="Kalinowski J."/>
            <person name="Nebel B."/>
            <person name="Takors R."/>
            <person name="Blombach B."/>
        </authorList>
    </citation>
    <scope>NUCLEOTIDE SEQUENCE [LARGE SCALE GENOMIC DNA]</scope>
    <source>
        <strain evidence="12 13">DSM 1084</strain>
    </source>
</reference>
<dbReference type="GO" id="GO:0005886">
    <property type="term" value="C:plasma membrane"/>
    <property type="evidence" value="ECO:0007669"/>
    <property type="project" value="UniProtKB-SubCell"/>
</dbReference>
<dbReference type="SUPFAM" id="SSF46626">
    <property type="entry name" value="Cytochrome c"/>
    <property type="match status" value="1"/>
</dbReference>
<comment type="subcellular location">
    <subcellularLocation>
        <location evidence="1">Cell membrane</location>
        <topology evidence="1">Multi-pass membrane protein</topology>
    </subcellularLocation>
</comment>
<accession>A0A4P6WY62</accession>
<dbReference type="InterPro" id="IPR036909">
    <property type="entry name" value="Cyt_c-like_dom_sf"/>
</dbReference>
<feature type="transmembrane region" description="Helical" evidence="10">
    <location>
        <begin position="125"/>
        <end position="149"/>
    </location>
</feature>
<feature type="transmembrane region" description="Helical" evidence="10">
    <location>
        <begin position="310"/>
        <end position="330"/>
    </location>
</feature>
<dbReference type="KEGG" id="hpse:HPF_13125"/>
<feature type="transmembrane region" description="Helical" evidence="10">
    <location>
        <begin position="392"/>
        <end position="415"/>
    </location>
</feature>
<evidence type="ECO:0000256" key="5">
    <source>
        <dbReference type="ARBA" id="ARBA00022723"/>
    </source>
</evidence>
<organism evidence="12 13">
    <name type="scientific">Hydrogenophaga pseudoflava</name>
    <name type="common">Pseudomonas carboxydoflava</name>
    <dbReference type="NCBI Taxonomy" id="47421"/>
    <lineage>
        <taxon>Bacteria</taxon>
        <taxon>Pseudomonadati</taxon>
        <taxon>Pseudomonadota</taxon>
        <taxon>Betaproteobacteria</taxon>
        <taxon>Burkholderiales</taxon>
        <taxon>Comamonadaceae</taxon>
        <taxon>Hydrogenophaga</taxon>
    </lineage>
</organism>
<dbReference type="EMBL" id="CP037867">
    <property type="protein sequence ID" value="QBM28637.1"/>
    <property type="molecule type" value="Genomic_DNA"/>
</dbReference>
<evidence type="ECO:0000256" key="9">
    <source>
        <dbReference type="PROSITE-ProRule" id="PRU00433"/>
    </source>
</evidence>
<keyword evidence="5 9" id="KW-0479">Metal-binding</keyword>
<evidence type="ECO:0000313" key="12">
    <source>
        <dbReference type="EMBL" id="QBM28637.1"/>
    </source>
</evidence>
<name>A0A4P6WY62_HYDPS</name>
<dbReference type="Proteomes" id="UP000293912">
    <property type="component" value="Chromosome"/>
</dbReference>
<dbReference type="GO" id="GO:0020037">
    <property type="term" value="F:heme binding"/>
    <property type="evidence" value="ECO:0007669"/>
    <property type="project" value="InterPro"/>
</dbReference>
<dbReference type="Pfam" id="PF05425">
    <property type="entry name" value="CopD"/>
    <property type="match status" value="1"/>
</dbReference>
<dbReference type="PROSITE" id="PS51007">
    <property type="entry name" value="CYTC"/>
    <property type="match status" value="1"/>
</dbReference>
<protein>
    <submittedName>
        <fullName evidence="12">Inner membrane protein YebZ</fullName>
    </submittedName>
</protein>
<dbReference type="GO" id="GO:0046872">
    <property type="term" value="F:metal ion binding"/>
    <property type="evidence" value="ECO:0007669"/>
    <property type="project" value="UniProtKB-KW"/>
</dbReference>
<evidence type="ECO:0000256" key="7">
    <source>
        <dbReference type="ARBA" id="ARBA00023004"/>
    </source>
</evidence>
<feature type="transmembrane region" description="Helical" evidence="10">
    <location>
        <begin position="12"/>
        <end position="32"/>
    </location>
</feature>
<feature type="transmembrane region" description="Helical" evidence="10">
    <location>
        <begin position="203"/>
        <end position="226"/>
    </location>
</feature>
<sequence length="726" mass="78444">MEWLGTMLRWLQLTSGVVLLGGFALLLLAPADHTSPAATRWRRVVMAVAPWLLALSLVAAVGLLMLQAASVSGRGEAVFEGAEWLRLLERTRYGAVWQVRQAIALLMLLLLLAREPLFTRFGERAVTVALLGLAVAMNASAAFSGHGAATEPVWLAGTGHALHLLAAGAWAGALPALAYGVYLAASGHDPLWRPMFALLLRRFSLLATICVALIVASGLLITYLQFGAPTRWPARSDDLLGGLMTVIERSFAPLLSTPFGLQVLAKLVLLALVLLLAARIRWVWMPRLGSGAHGQGGVWRAVAGLLRVELGIVMLILVFAAGLTGTLPAAHDQMVWPLPFRLSIAANWGQKGVALKVAGAALLALGGLAVLWHTAWSGAGGNVTPGGRRIRLGAAALATVAGLVFGLHTLSVPAYPDTYRRTDISYNAVSVARGAALFSRHCISCHGAGGKGDGPLAARLPAKPVDLTEPHTALHTAGDLFWWLTHGKPQTAMPGFAQEMTPEQRWDVVNFLRAFSAGFQARILTPQIVPGQPWLGPPDFDFVDQFEQTGSLKTYRENKESKAVSRESGICQSNPTPLLNEERENKAVLLVFYSLPFSEQRLGKLASAYPQLRARDTEVLSIALPGTKPPSVRLPFPLVTDGAQEAAAAYLLFRRTLGNAGKTVLGEVPPHMELLIDRFGYVRARWLPQDGEEQNDAWRDLQFLQRQIEQIHREPAILPPPDEHVH</sequence>
<dbReference type="RefSeq" id="WP_066786158.1">
    <property type="nucleotide sequence ID" value="NZ_CP037867.1"/>
</dbReference>
<dbReference type="InterPro" id="IPR032694">
    <property type="entry name" value="CopC/D"/>
</dbReference>
<evidence type="ECO:0000256" key="6">
    <source>
        <dbReference type="ARBA" id="ARBA00022989"/>
    </source>
</evidence>
<dbReference type="Gene3D" id="3.40.30.10">
    <property type="entry name" value="Glutaredoxin"/>
    <property type="match status" value="1"/>
</dbReference>
<dbReference type="Gene3D" id="1.10.760.10">
    <property type="entry name" value="Cytochrome c-like domain"/>
    <property type="match status" value="1"/>
</dbReference>
<dbReference type="Pfam" id="PF00034">
    <property type="entry name" value="Cytochrom_C"/>
    <property type="match status" value="1"/>
</dbReference>
<evidence type="ECO:0000256" key="10">
    <source>
        <dbReference type="SAM" id="Phobius"/>
    </source>
</evidence>
<feature type="domain" description="Cytochrome c" evidence="11">
    <location>
        <begin position="429"/>
        <end position="516"/>
    </location>
</feature>
<evidence type="ECO:0000313" key="13">
    <source>
        <dbReference type="Proteomes" id="UP000293912"/>
    </source>
</evidence>
<keyword evidence="4 10" id="KW-0812">Transmembrane</keyword>
<evidence type="ECO:0000256" key="3">
    <source>
        <dbReference type="ARBA" id="ARBA00022617"/>
    </source>
</evidence>